<comment type="caution">
    <text evidence="2">The sequence shown here is derived from an EMBL/GenBank/DDBJ whole genome shotgun (WGS) entry which is preliminary data.</text>
</comment>
<dbReference type="PATRIC" id="fig|1423734.3.peg.1434"/>
<feature type="transmembrane region" description="Helical" evidence="1">
    <location>
        <begin position="20"/>
        <end position="38"/>
    </location>
</feature>
<organism evidence="2 3">
    <name type="scientific">Agrilactobacillus composti DSM 18527 = JCM 14202</name>
    <dbReference type="NCBI Taxonomy" id="1423734"/>
    <lineage>
        <taxon>Bacteria</taxon>
        <taxon>Bacillati</taxon>
        <taxon>Bacillota</taxon>
        <taxon>Bacilli</taxon>
        <taxon>Lactobacillales</taxon>
        <taxon>Lactobacillaceae</taxon>
        <taxon>Agrilactobacillus</taxon>
    </lineage>
</organism>
<sequence length="50" mass="6183">MLSIPWLKPEDFRTILLKAYNRLVFKFSINLIIIKLFIFRPKQNRRITIY</sequence>
<dbReference type="Proteomes" id="UP000051236">
    <property type="component" value="Unassembled WGS sequence"/>
</dbReference>
<keyword evidence="1" id="KW-1133">Transmembrane helix</keyword>
<evidence type="ECO:0000313" key="3">
    <source>
        <dbReference type="Proteomes" id="UP000051236"/>
    </source>
</evidence>
<proteinExistence type="predicted"/>
<evidence type="ECO:0000256" key="1">
    <source>
        <dbReference type="SAM" id="Phobius"/>
    </source>
</evidence>
<dbReference type="EMBL" id="AZGA01000087">
    <property type="protein sequence ID" value="KRM30856.1"/>
    <property type="molecule type" value="Genomic_DNA"/>
</dbReference>
<accession>A0A0R1XKU6</accession>
<keyword evidence="3" id="KW-1185">Reference proteome</keyword>
<name>A0A0R1XKU6_9LACO</name>
<keyword evidence="1" id="KW-0472">Membrane</keyword>
<keyword evidence="1" id="KW-0812">Transmembrane</keyword>
<gene>
    <name evidence="2" type="ORF">FC83_GL001417</name>
</gene>
<reference evidence="2 3" key="1">
    <citation type="journal article" date="2015" name="Genome Announc.">
        <title>Expanding the biotechnology potential of lactobacilli through comparative genomics of 213 strains and associated genera.</title>
        <authorList>
            <person name="Sun Z."/>
            <person name="Harris H.M."/>
            <person name="McCann A."/>
            <person name="Guo C."/>
            <person name="Argimon S."/>
            <person name="Zhang W."/>
            <person name="Yang X."/>
            <person name="Jeffery I.B."/>
            <person name="Cooney J.C."/>
            <person name="Kagawa T.F."/>
            <person name="Liu W."/>
            <person name="Song Y."/>
            <person name="Salvetti E."/>
            <person name="Wrobel A."/>
            <person name="Rasinkangas P."/>
            <person name="Parkhill J."/>
            <person name="Rea M.C."/>
            <person name="O'Sullivan O."/>
            <person name="Ritari J."/>
            <person name="Douillard F.P."/>
            <person name="Paul Ross R."/>
            <person name="Yang R."/>
            <person name="Briner A.E."/>
            <person name="Felis G.E."/>
            <person name="de Vos W.M."/>
            <person name="Barrangou R."/>
            <person name="Klaenhammer T.R."/>
            <person name="Caufield P.W."/>
            <person name="Cui Y."/>
            <person name="Zhang H."/>
            <person name="O'Toole P.W."/>
        </authorList>
    </citation>
    <scope>NUCLEOTIDE SEQUENCE [LARGE SCALE GENOMIC DNA]</scope>
    <source>
        <strain evidence="2 3">DSM 18527</strain>
    </source>
</reference>
<protein>
    <submittedName>
        <fullName evidence="2">Uncharacterized protein</fullName>
    </submittedName>
</protein>
<evidence type="ECO:0000313" key="2">
    <source>
        <dbReference type="EMBL" id="KRM30856.1"/>
    </source>
</evidence>
<dbReference type="AlphaFoldDB" id="A0A0R1XKU6"/>